<name>A0ACB1AQA6_MELEN</name>
<proteinExistence type="predicted"/>
<evidence type="ECO:0000313" key="2">
    <source>
        <dbReference type="Proteomes" id="UP001497535"/>
    </source>
</evidence>
<protein>
    <submittedName>
        <fullName evidence="1">Uncharacterized protein</fullName>
    </submittedName>
</protein>
<keyword evidence="2" id="KW-1185">Reference proteome</keyword>
<accession>A0ACB1AQA6</accession>
<organism evidence="1 2">
    <name type="scientific">Meloidogyne enterolobii</name>
    <name type="common">Root-knot nematode worm</name>
    <name type="synonym">Meloidogyne mayaguensis</name>
    <dbReference type="NCBI Taxonomy" id="390850"/>
    <lineage>
        <taxon>Eukaryota</taxon>
        <taxon>Metazoa</taxon>
        <taxon>Ecdysozoa</taxon>
        <taxon>Nematoda</taxon>
        <taxon>Chromadorea</taxon>
        <taxon>Rhabditida</taxon>
        <taxon>Tylenchina</taxon>
        <taxon>Tylenchomorpha</taxon>
        <taxon>Tylenchoidea</taxon>
        <taxon>Meloidogynidae</taxon>
        <taxon>Meloidogyninae</taxon>
        <taxon>Meloidogyne</taxon>
    </lineage>
</organism>
<dbReference type="EMBL" id="CAVMJV010000098">
    <property type="protein sequence ID" value="CAK5095663.1"/>
    <property type="molecule type" value="Genomic_DNA"/>
</dbReference>
<reference evidence="1" key="1">
    <citation type="submission" date="2023-11" db="EMBL/GenBank/DDBJ databases">
        <authorList>
            <person name="Poullet M."/>
        </authorList>
    </citation>
    <scope>NUCLEOTIDE SEQUENCE</scope>
    <source>
        <strain evidence="1">E1834</strain>
    </source>
</reference>
<comment type="caution">
    <text evidence="1">The sequence shown here is derived from an EMBL/GenBank/DDBJ whole genome shotgun (WGS) entry which is preliminary data.</text>
</comment>
<evidence type="ECO:0000313" key="1">
    <source>
        <dbReference type="EMBL" id="CAK5095663.1"/>
    </source>
</evidence>
<sequence>MQRDREQERTIHCKYEPREPGDYQVEVKWHGQHVPGSPFFVLIVDTEQELHRFLAGGIPSPTPTSPFVPPGWLPPGPPGLMPGPHPGAPPLPIMPSPIPPPHFMKGSRLSPGGPMPPPPPPHAIFQQHPAARGFGGPPPPQHPHQPIYGKPHLAKVIGK</sequence>
<gene>
    <name evidence="1" type="ORF">MENTE1834_LOCUS40960</name>
</gene>
<dbReference type="Proteomes" id="UP001497535">
    <property type="component" value="Unassembled WGS sequence"/>
</dbReference>